<feature type="region of interest" description="Disordered" evidence="2">
    <location>
        <begin position="13"/>
        <end position="33"/>
    </location>
</feature>
<organism evidence="3 4">
    <name type="scientific">Lactuca sativa</name>
    <name type="common">Garden lettuce</name>
    <dbReference type="NCBI Taxonomy" id="4236"/>
    <lineage>
        <taxon>Eukaryota</taxon>
        <taxon>Viridiplantae</taxon>
        <taxon>Streptophyta</taxon>
        <taxon>Embryophyta</taxon>
        <taxon>Tracheophyta</taxon>
        <taxon>Spermatophyta</taxon>
        <taxon>Magnoliopsida</taxon>
        <taxon>eudicotyledons</taxon>
        <taxon>Gunneridae</taxon>
        <taxon>Pentapetalae</taxon>
        <taxon>asterids</taxon>
        <taxon>campanulids</taxon>
        <taxon>Asterales</taxon>
        <taxon>Asteraceae</taxon>
        <taxon>Cichorioideae</taxon>
        <taxon>Cichorieae</taxon>
        <taxon>Lactucinae</taxon>
        <taxon>Lactuca</taxon>
    </lineage>
</organism>
<gene>
    <name evidence="3" type="ORF">LSAT_V11C900491160</name>
</gene>
<evidence type="ECO:0008006" key="5">
    <source>
        <dbReference type="Google" id="ProtNLM"/>
    </source>
</evidence>
<dbReference type="EMBL" id="NBSK02000009">
    <property type="protein sequence ID" value="KAJ0186382.1"/>
    <property type="molecule type" value="Genomic_DNA"/>
</dbReference>
<dbReference type="Proteomes" id="UP000235145">
    <property type="component" value="Unassembled WGS sequence"/>
</dbReference>
<evidence type="ECO:0000313" key="4">
    <source>
        <dbReference type="Proteomes" id="UP000235145"/>
    </source>
</evidence>
<evidence type="ECO:0000256" key="1">
    <source>
        <dbReference type="ARBA" id="ARBA00009737"/>
    </source>
</evidence>
<keyword evidence="4" id="KW-1185">Reference proteome</keyword>
<dbReference type="Pfam" id="PF05755">
    <property type="entry name" value="REF"/>
    <property type="match status" value="1"/>
</dbReference>
<comment type="caution">
    <text evidence="3">The sequence shown here is derived from an EMBL/GenBank/DDBJ whole genome shotgun (WGS) entry which is preliminary data.</text>
</comment>
<reference evidence="3 4" key="1">
    <citation type="journal article" date="2017" name="Nat. Commun.">
        <title>Genome assembly with in vitro proximity ligation data and whole-genome triplication in lettuce.</title>
        <authorList>
            <person name="Reyes-Chin-Wo S."/>
            <person name="Wang Z."/>
            <person name="Yang X."/>
            <person name="Kozik A."/>
            <person name="Arikit S."/>
            <person name="Song C."/>
            <person name="Xia L."/>
            <person name="Froenicke L."/>
            <person name="Lavelle D.O."/>
            <person name="Truco M.J."/>
            <person name="Xia R."/>
            <person name="Zhu S."/>
            <person name="Xu C."/>
            <person name="Xu H."/>
            <person name="Xu X."/>
            <person name="Cox K."/>
            <person name="Korf I."/>
            <person name="Meyers B.C."/>
            <person name="Michelmore R.W."/>
        </authorList>
    </citation>
    <scope>NUCLEOTIDE SEQUENCE [LARGE SCALE GENOMIC DNA]</scope>
    <source>
        <strain evidence="4">cv. Salinas</strain>
        <tissue evidence="3">Seedlings</tissue>
    </source>
</reference>
<dbReference type="PANTHER" id="PTHR33732">
    <property type="entry name" value="REF/SRPP-LIKE PROTEIN OS05G0151300/LOC_OS05G05940"/>
    <property type="match status" value="1"/>
</dbReference>
<dbReference type="PANTHER" id="PTHR33732:SF9">
    <property type="entry name" value="REF_SRPP-LIKE PROTEIN OS05G0151300_LOC_OS05G05940"/>
    <property type="match status" value="1"/>
</dbReference>
<feature type="region of interest" description="Disordered" evidence="2">
    <location>
        <begin position="219"/>
        <end position="245"/>
    </location>
</feature>
<dbReference type="AlphaFoldDB" id="A0A9R1UFM4"/>
<proteinExistence type="inferred from homology"/>
<name>A0A9R1UFM4_LACSA</name>
<sequence length="245" mass="26745">MCYTTSSLSEPYDLIMAENDLPTSNQPQDEHEQQSLKYLDVVQKAAQTAVPYVSKAYDYAKENSGPLKPGVETIESTLKTVVGPAYDTLHEVPVEVLKFADRQMEESVSKAKSISVAPDIKNVGVVETASELMKTAYTTIEPTANELLTKYEPVAEQQAASAWQSLNKVPLFRSVAKAVIPTAGYVSQKYNETVKQTNEEGYKVSSYLPLVPTEKIAKVFKDPESSEEDPEPVVSSGEGASGVAR</sequence>
<protein>
    <recommendedName>
        <fullName evidence="5">Small rubber particle protein</fullName>
    </recommendedName>
</protein>
<comment type="similarity">
    <text evidence="1">Belongs to the REF/SRPP family.</text>
</comment>
<accession>A0A9R1UFM4</accession>
<evidence type="ECO:0000313" key="3">
    <source>
        <dbReference type="EMBL" id="KAJ0186382.1"/>
    </source>
</evidence>
<dbReference type="InterPro" id="IPR008802">
    <property type="entry name" value="REF"/>
</dbReference>
<evidence type="ECO:0000256" key="2">
    <source>
        <dbReference type="SAM" id="MobiDB-lite"/>
    </source>
</evidence>